<evidence type="ECO:0000256" key="7">
    <source>
        <dbReference type="ARBA" id="ARBA00023136"/>
    </source>
</evidence>
<dbReference type="KEGG" id="tsy:THSYN_18340"/>
<feature type="transmembrane region" description="Helical" evidence="9">
    <location>
        <begin position="6"/>
        <end position="24"/>
    </location>
</feature>
<dbReference type="RefSeq" id="WP_100920417.1">
    <property type="nucleotide sequence ID" value="NZ_CP020370.1"/>
</dbReference>
<feature type="transmembrane region" description="Helical" evidence="9">
    <location>
        <begin position="36"/>
        <end position="56"/>
    </location>
</feature>
<sequence length="103" mass="10451">MTEFLLGAALFVLGTVALGLIRILRGPNDADRMLAAQLLGTGGVAVLLLLGVASGLGAVGDLALMLALLAAFASVAFVTGVARPQHQPKPVRDPDPLPRGDQA</sequence>
<feature type="transmembrane region" description="Helical" evidence="9">
    <location>
        <begin position="62"/>
        <end position="82"/>
    </location>
</feature>
<comment type="similarity">
    <text evidence="2">Belongs to the CPA3 antiporters (TC 2.A.63) subunit F family.</text>
</comment>
<dbReference type="EMBL" id="CP020370">
    <property type="protein sequence ID" value="AUB82703.1"/>
    <property type="molecule type" value="Genomic_DNA"/>
</dbReference>
<evidence type="ECO:0000256" key="2">
    <source>
        <dbReference type="ARBA" id="ARBA00009212"/>
    </source>
</evidence>
<proteinExistence type="inferred from homology"/>
<feature type="region of interest" description="Disordered" evidence="8">
    <location>
        <begin position="83"/>
        <end position="103"/>
    </location>
</feature>
<gene>
    <name evidence="10" type="ORF">THSYN_18340</name>
</gene>
<feature type="compositionally biased region" description="Basic and acidic residues" evidence="8">
    <location>
        <begin position="90"/>
        <end position="103"/>
    </location>
</feature>
<dbReference type="PANTHER" id="PTHR34702:SF1">
    <property type="entry name" value="NA(+)_H(+) ANTIPORTER SUBUNIT F"/>
    <property type="match status" value="1"/>
</dbReference>
<comment type="subcellular location">
    <subcellularLocation>
        <location evidence="1">Cell membrane</location>
        <topology evidence="1">Multi-pass membrane protein</topology>
    </subcellularLocation>
</comment>
<dbReference type="InterPro" id="IPR007208">
    <property type="entry name" value="MrpF/PhaF-like"/>
</dbReference>
<dbReference type="AlphaFoldDB" id="A0A2K8UAT9"/>
<evidence type="ECO:0000313" key="10">
    <source>
        <dbReference type="EMBL" id="AUB82703.1"/>
    </source>
</evidence>
<evidence type="ECO:0000256" key="1">
    <source>
        <dbReference type="ARBA" id="ARBA00004651"/>
    </source>
</evidence>
<dbReference type="GO" id="GO:0005886">
    <property type="term" value="C:plasma membrane"/>
    <property type="evidence" value="ECO:0007669"/>
    <property type="project" value="UniProtKB-SubCell"/>
</dbReference>
<dbReference type="PANTHER" id="PTHR34702">
    <property type="entry name" value="NA(+)/H(+) ANTIPORTER SUBUNIT F1"/>
    <property type="match status" value="1"/>
</dbReference>
<keyword evidence="7 9" id="KW-0472">Membrane</keyword>
<dbReference type="GO" id="GO:0015385">
    <property type="term" value="F:sodium:proton antiporter activity"/>
    <property type="evidence" value="ECO:0007669"/>
    <property type="project" value="TreeGrafter"/>
</dbReference>
<keyword evidence="11" id="KW-1185">Reference proteome</keyword>
<evidence type="ECO:0000256" key="4">
    <source>
        <dbReference type="ARBA" id="ARBA00022475"/>
    </source>
</evidence>
<reference evidence="10 11" key="1">
    <citation type="submission" date="2017-03" db="EMBL/GenBank/DDBJ databases">
        <title>Complete genome sequence of Candidatus 'Thiodictyon syntrophicum' sp. nov. strain Cad16T, a photolithoautotroph purple sulfur bacterium isolated from an alpine meromictic lake.</title>
        <authorList>
            <person name="Luedin S.M."/>
            <person name="Pothier J.F."/>
            <person name="Danza F."/>
            <person name="Storelli N."/>
            <person name="Wittwer M."/>
            <person name="Tonolla M."/>
        </authorList>
    </citation>
    <scope>NUCLEOTIDE SEQUENCE [LARGE SCALE GENOMIC DNA]</scope>
    <source>
        <strain evidence="10 11">Cad16T</strain>
    </source>
</reference>
<protein>
    <submittedName>
        <fullName evidence="10">Sodium:proton antiporter</fullName>
    </submittedName>
</protein>
<evidence type="ECO:0000313" key="11">
    <source>
        <dbReference type="Proteomes" id="UP000232638"/>
    </source>
</evidence>
<evidence type="ECO:0000256" key="6">
    <source>
        <dbReference type="ARBA" id="ARBA00022989"/>
    </source>
</evidence>
<evidence type="ECO:0000256" key="9">
    <source>
        <dbReference type="SAM" id="Phobius"/>
    </source>
</evidence>
<evidence type="ECO:0000256" key="5">
    <source>
        <dbReference type="ARBA" id="ARBA00022692"/>
    </source>
</evidence>
<keyword evidence="5 9" id="KW-0812">Transmembrane</keyword>
<dbReference type="Proteomes" id="UP000232638">
    <property type="component" value="Chromosome"/>
</dbReference>
<keyword evidence="3" id="KW-0813">Transport</keyword>
<organism evidence="10 11">
    <name type="scientific">Candidatus Thiodictyon syntrophicum</name>
    <dbReference type="NCBI Taxonomy" id="1166950"/>
    <lineage>
        <taxon>Bacteria</taxon>
        <taxon>Pseudomonadati</taxon>
        <taxon>Pseudomonadota</taxon>
        <taxon>Gammaproteobacteria</taxon>
        <taxon>Chromatiales</taxon>
        <taxon>Chromatiaceae</taxon>
        <taxon>Thiodictyon</taxon>
    </lineage>
</organism>
<keyword evidence="4" id="KW-1003">Cell membrane</keyword>
<keyword evidence="6 9" id="KW-1133">Transmembrane helix</keyword>
<accession>A0A2K8UAT9</accession>
<name>A0A2K8UAT9_9GAMM</name>
<dbReference type="OrthoDB" id="6170784at2"/>
<evidence type="ECO:0000256" key="8">
    <source>
        <dbReference type="SAM" id="MobiDB-lite"/>
    </source>
</evidence>
<dbReference type="Pfam" id="PF04066">
    <property type="entry name" value="MrpF_PhaF"/>
    <property type="match status" value="1"/>
</dbReference>
<evidence type="ECO:0000256" key="3">
    <source>
        <dbReference type="ARBA" id="ARBA00022448"/>
    </source>
</evidence>